<dbReference type="InterPro" id="IPR023393">
    <property type="entry name" value="START-like_dom_sf"/>
</dbReference>
<name>A0ABQ5F6L1_9ASTR</name>
<organism evidence="1 2">
    <name type="scientific">Tanacetum coccineum</name>
    <dbReference type="NCBI Taxonomy" id="301880"/>
    <lineage>
        <taxon>Eukaryota</taxon>
        <taxon>Viridiplantae</taxon>
        <taxon>Streptophyta</taxon>
        <taxon>Embryophyta</taxon>
        <taxon>Tracheophyta</taxon>
        <taxon>Spermatophyta</taxon>
        <taxon>Magnoliopsida</taxon>
        <taxon>eudicotyledons</taxon>
        <taxon>Gunneridae</taxon>
        <taxon>Pentapetalae</taxon>
        <taxon>asterids</taxon>
        <taxon>campanulids</taxon>
        <taxon>Asterales</taxon>
        <taxon>Asteraceae</taxon>
        <taxon>Asteroideae</taxon>
        <taxon>Anthemideae</taxon>
        <taxon>Anthemidinae</taxon>
        <taxon>Tanacetum</taxon>
    </lineage>
</organism>
<keyword evidence="2" id="KW-1185">Reference proteome</keyword>
<comment type="caution">
    <text evidence="1">The sequence shown here is derived from an EMBL/GenBank/DDBJ whole genome shotgun (WGS) entry which is preliminary data.</text>
</comment>
<dbReference type="EMBL" id="BQNB010017023">
    <property type="protein sequence ID" value="GJT58488.1"/>
    <property type="molecule type" value="Genomic_DNA"/>
</dbReference>
<proteinExistence type="predicted"/>
<reference evidence="1" key="1">
    <citation type="journal article" date="2022" name="Int. J. Mol. Sci.">
        <title>Draft Genome of Tanacetum Coccineum: Genomic Comparison of Closely Related Tanacetum-Family Plants.</title>
        <authorList>
            <person name="Yamashiro T."/>
            <person name="Shiraishi A."/>
            <person name="Nakayama K."/>
            <person name="Satake H."/>
        </authorList>
    </citation>
    <scope>NUCLEOTIDE SEQUENCE</scope>
</reference>
<sequence>MERLELLDEEEHILGMRIVGGDHRLRGYNGAFDRAFKDYLSDSEGWEELMHKVMSIDFSWNTLAPQYEELYQQSMAKASAARRAAG</sequence>
<dbReference type="Proteomes" id="UP001151760">
    <property type="component" value="Unassembled WGS sequence"/>
</dbReference>
<accession>A0ABQ5F6L1</accession>
<gene>
    <name evidence="1" type="ORF">Tco_1002021</name>
</gene>
<evidence type="ECO:0000313" key="2">
    <source>
        <dbReference type="Proteomes" id="UP001151760"/>
    </source>
</evidence>
<protein>
    <submittedName>
        <fullName evidence="1">Probable starch synthase 4, chloroplastic/amyloplastic isoform X1</fullName>
    </submittedName>
</protein>
<dbReference type="Gene3D" id="3.30.530.20">
    <property type="match status" value="1"/>
</dbReference>
<reference evidence="1" key="2">
    <citation type="submission" date="2022-01" db="EMBL/GenBank/DDBJ databases">
        <authorList>
            <person name="Yamashiro T."/>
            <person name="Shiraishi A."/>
            <person name="Satake H."/>
            <person name="Nakayama K."/>
        </authorList>
    </citation>
    <scope>NUCLEOTIDE SEQUENCE</scope>
</reference>
<evidence type="ECO:0000313" key="1">
    <source>
        <dbReference type="EMBL" id="GJT58488.1"/>
    </source>
</evidence>